<sequence length="69" mass="7789">MWVNTMQGSFGIILAEDETTGERTLYAGVIAGFDQQADEQTILSWGNRVNLEMLRGLLARAKKRESDER</sequence>
<organism evidence="1">
    <name type="scientific">marine sediment metagenome</name>
    <dbReference type="NCBI Taxonomy" id="412755"/>
    <lineage>
        <taxon>unclassified sequences</taxon>
        <taxon>metagenomes</taxon>
        <taxon>ecological metagenomes</taxon>
    </lineage>
</organism>
<evidence type="ECO:0000313" key="1">
    <source>
        <dbReference type="EMBL" id="KKN87007.1"/>
    </source>
</evidence>
<protein>
    <submittedName>
        <fullName evidence="1">Uncharacterized protein</fullName>
    </submittedName>
</protein>
<accession>A0A0F9UI09</accession>
<gene>
    <name evidence="1" type="ORF">LCGC14_0262760</name>
</gene>
<name>A0A0F9UI09_9ZZZZ</name>
<proteinExistence type="predicted"/>
<reference evidence="1" key="1">
    <citation type="journal article" date="2015" name="Nature">
        <title>Complex archaea that bridge the gap between prokaryotes and eukaryotes.</title>
        <authorList>
            <person name="Spang A."/>
            <person name="Saw J.H."/>
            <person name="Jorgensen S.L."/>
            <person name="Zaremba-Niedzwiedzka K."/>
            <person name="Martijn J."/>
            <person name="Lind A.E."/>
            <person name="van Eijk R."/>
            <person name="Schleper C."/>
            <person name="Guy L."/>
            <person name="Ettema T.J."/>
        </authorList>
    </citation>
    <scope>NUCLEOTIDE SEQUENCE</scope>
</reference>
<dbReference type="EMBL" id="LAZR01000142">
    <property type="protein sequence ID" value="KKN87007.1"/>
    <property type="molecule type" value="Genomic_DNA"/>
</dbReference>
<comment type="caution">
    <text evidence="1">The sequence shown here is derived from an EMBL/GenBank/DDBJ whole genome shotgun (WGS) entry which is preliminary data.</text>
</comment>
<dbReference type="AlphaFoldDB" id="A0A0F9UI09"/>